<dbReference type="AlphaFoldDB" id="A0A2I7SF29"/>
<dbReference type="InterPro" id="IPR027417">
    <property type="entry name" value="P-loop_NTPase"/>
</dbReference>
<evidence type="ECO:0008006" key="3">
    <source>
        <dbReference type="Google" id="ProtNLM"/>
    </source>
</evidence>
<dbReference type="RefSeq" id="WP_102994624.1">
    <property type="nucleotide sequence ID" value="NZ_CP025938.1"/>
</dbReference>
<sequence length="220" mass="25311">MQDNAEADELKLKRTLTVANIQSQKVKRVPWTGDFYQALGKPQDRGVWFIWGNSGSGKSSFLMQLAKALSKLGYKTLYNLCEEEPDDAEYIQRTTLFKMNEVQDCFYTQSYDYIELMIFLRKRQPPKVVIVDSIKDITTNWEEYLALKKLITKKNIILIIVGQAEGKNPRTEFEKSIRYNAKMKIFVSGYLAVCQGRTIGPNGGQYIIYQEGYDKLRGAS</sequence>
<reference evidence="2" key="1">
    <citation type="submission" date="2018-01" db="EMBL/GenBank/DDBJ databases">
        <title>Complete genome of Tamlana sp. UJ94.</title>
        <authorList>
            <person name="Jung J."/>
            <person name="Chung D."/>
            <person name="Bae S.S."/>
            <person name="Baek K."/>
        </authorList>
    </citation>
    <scope>NUCLEOTIDE SEQUENCE [LARGE SCALE GENOMIC DNA]</scope>
    <source>
        <strain evidence="2">UJ94</strain>
    </source>
</reference>
<protein>
    <recommendedName>
        <fullName evidence="3">AAA+ ATPase domain-containing protein</fullName>
    </recommendedName>
</protein>
<gene>
    <name evidence="1" type="ORF">C1A40_03070</name>
</gene>
<accession>A0A2I7SF29</accession>
<organism evidence="1 2">
    <name type="scientific">Pseudotamlana carrageenivorans</name>
    <dbReference type="NCBI Taxonomy" id="2069432"/>
    <lineage>
        <taxon>Bacteria</taxon>
        <taxon>Pseudomonadati</taxon>
        <taxon>Bacteroidota</taxon>
        <taxon>Flavobacteriia</taxon>
        <taxon>Flavobacteriales</taxon>
        <taxon>Flavobacteriaceae</taxon>
        <taxon>Pseudotamlana</taxon>
    </lineage>
</organism>
<evidence type="ECO:0000313" key="2">
    <source>
        <dbReference type="Proteomes" id="UP000236592"/>
    </source>
</evidence>
<dbReference type="EMBL" id="CP025938">
    <property type="protein sequence ID" value="AUS04516.1"/>
    <property type="molecule type" value="Genomic_DNA"/>
</dbReference>
<dbReference type="OrthoDB" id="796468at2"/>
<dbReference type="Proteomes" id="UP000236592">
    <property type="component" value="Chromosome"/>
</dbReference>
<keyword evidence="2" id="KW-1185">Reference proteome</keyword>
<dbReference type="SUPFAM" id="SSF52540">
    <property type="entry name" value="P-loop containing nucleoside triphosphate hydrolases"/>
    <property type="match status" value="1"/>
</dbReference>
<dbReference type="Gene3D" id="3.40.50.300">
    <property type="entry name" value="P-loop containing nucleotide triphosphate hydrolases"/>
    <property type="match status" value="1"/>
</dbReference>
<evidence type="ECO:0000313" key="1">
    <source>
        <dbReference type="EMBL" id="AUS04516.1"/>
    </source>
</evidence>
<name>A0A2I7SF29_9FLAO</name>
<proteinExistence type="predicted"/>
<dbReference type="KEGG" id="taj:C1A40_03070"/>